<evidence type="ECO:0000313" key="4">
    <source>
        <dbReference type="EMBL" id="RID97585.1"/>
    </source>
</evidence>
<reference evidence="4 5" key="1">
    <citation type="submission" date="2018-09" db="EMBL/GenBank/DDBJ databases">
        <title>Draft genome of Simplicispira sp. NY-02.</title>
        <authorList>
            <person name="Im W.T."/>
        </authorList>
    </citation>
    <scope>NUCLEOTIDE SEQUENCE [LARGE SCALE GENOMIC DNA]</scope>
    <source>
        <strain evidence="4 5">NY-02</strain>
    </source>
</reference>
<gene>
    <name evidence="4" type="ORF">D3F03_12105</name>
</gene>
<dbReference type="InterPro" id="IPR011250">
    <property type="entry name" value="OMP/PagP_B-barrel"/>
</dbReference>
<comment type="subcellular location">
    <subcellularLocation>
        <location evidence="1">Cell outer membrane</location>
        <topology evidence="1">Multi-pass membrane protein</topology>
    </subcellularLocation>
</comment>
<dbReference type="GO" id="GO:0009279">
    <property type="term" value="C:cell outer membrane"/>
    <property type="evidence" value="ECO:0007669"/>
    <property type="project" value="UniProtKB-SubCell"/>
</dbReference>
<name>A0A398C3G5_9BURK</name>
<dbReference type="InterPro" id="IPR018550">
    <property type="entry name" value="Lipid-A_deacylase-rel"/>
</dbReference>
<comment type="subunit">
    <text evidence="1">Homodimer.</text>
</comment>
<keyword evidence="1" id="KW-0998">Cell outer membrane</keyword>
<keyword evidence="1 4" id="KW-0378">Hydrolase</keyword>
<dbReference type="PIRSF" id="PIRSF029681">
    <property type="entry name" value="PagL"/>
    <property type="match status" value="1"/>
</dbReference>
<dbReference type="EMBL" id="QXJC01000005">
    <property type="protein sequence ID" value="RID97585.1"/>
    <property type="molecule type" value="Genomic_DNA"/>
</dbReference>
<accession>A0A398C3G5</accession>
<dbReference type="OrthoDB" id="5297282at2"/>
<comment type="catalytic activity">
    <reaction evidence="1">
        <text>a 3-(acyloxy)acyl derivative of bacterial toxin + H2O = a 3-hydroxyacyl derivative of bacterial toxin + a fatty acid + H(+)</text>
        <dbReference type="Rhea" id="RHEA:12032"/>
        <dbReference type="ChEBI" id="CHEBI:15377"/>
        <dbReference type="ChEBI" id="CHEBI:15378"/>
        <dbReference type="ChEBI" id="CHEBI:28868"/>
        <dbReference type="ChEBI" id="CHEBI:136853"/>
        <dbReference type="ChEBI" id="CHEBI:140675"/>
        <dbReference type="EC" id="3.1.1.77"/>
    </reaction>
</comment>
<evidence type="ECO:0000256" key="1">
    <source>
        <dbReference type="PIRNR" id="PIRNR029681"/>
    </source>
</evidence>
<proteinExistence type="inferred from homology"/>
<organism evidence="4 5">
    <name type="scientific">Simplicispira hankyongi</name>
    <dbReference type="NCBI Taxonomy" id="2315688"/>
    <lineage>
        <taxon>Bacteria</taxon>
        <taxon>Pseudomonadati</taxon>
        <taxon>Pseudomonadota</taxon>
        <taxon>Betaproteobacteria</taxon>
        <taxon>Burkholderiales</taxon>
        <taxon>Comamonadaceae</taxon>
        <taxon>Simplicispira</taxon>
    </lineage>
</organism>
<evidence type="ECO:0000313" key="5">
    <source>
        <dbReference type="Proteomes" id="UP000266302"/>
    </source>
</evidence>
<dbReference type="EC" id="3.1.1.77" evidence="1"/>
<feature type="site" description="Critical for activity" evidence="2">
    <location>
        <position position="178"/>
    </location>
</feature>
<keyword evidence="1" id="KW-0472">Membrane</keyword>
<dbReference type="SUPFAM" id="SSF56925">
    <property type="entry name" value="OMPA-like"/>
    <property type="match status" value="1"/>
</dbReference>
<dbReference type="RefSeq" id="WP_119109689.1">
    <property type="nucleotide sequence ID" value="NZ_QXJC01000005.1"/>
</dbReference>
<feature type="chain" id="PRO_5017240816" description="Lipid A deacylase" evidence="3">
    <location>
        <begin position="34"/>
        <end position="199"/>
    </location>
</feature>
<feature type="signal peptide" evidence="3">
    <location>
        <begin position="1"/>
        <end position="33"/>
    </location>
</feature>
<keyword evidence="5" id="KW-1185">Reference proteome</keyword>
<evidence type="ECO:0000256" key="2">
    <source>
        <dbReference type="PIRSR" id="PIRSR029681-2"/>
    </source>
</evidence>
<evidence type="ECO:0000256" key="3">
    <source>
        <dbReference type="SAM" id="SignalP"/>
    </source>
</evidence>
<keyword evidence="3" id="KW-0732">Signal</keyword>
<comment type="function">
    <text evidence="1">Has lipid A 3-O-deacylase activity. Hydrolyzes the ester bond at the 3 position of lipid A, a bioactive component of lipopolysaccharide (LPS), thereby releasing the primary fatty acyl moiety.</text>
</comment>
<dbReference type="Gene3D" id="2.40.160.20">
    <property type="match status" value="1"/>
</dbReference>
<sequence>MPYTSNHQGPARALFGFVALLSLLGCTPAAAQAAGATDAPAAPRWGLYLQTAKTSHHIDAWTLGATLDWQDWRRSLWGAEVRGYWDFYASRWSARGIGGDFGTTVLGVTPSFRFTPDDGHSRWFVDAGVGATLANPRFVTPERKFSTRFNFASHLGVGVELGEQRQHALQLRLEHVSNAGIKKPNPGANFVQLRYTLHF</sequence>
<comment type="similarity">
    <text evidence="1">Belongs to the PagL family.</text>
</comment>
<dbReference type="Proteomes" id="UP000266302">
    <property type="component" value="Unassembled WGS sequence"/>
</dbReference>
<dbReference type="AlphaFoldDB" id="A0A398C3G5"/>
<protein>
    <recommendedName>
        <fullName evidence="1">Lipid A deacylase</fullName>
        <ecNumber evidence="1">3.1.1.77</ecNumber>
    </recommendedName>
    <alternativeName>
        <fullName evidence="1">LPS 3-O-deacylase</fullName>
    </alternativeName>
    <alternativeName>
        <fullName evidence="1">Outer membrane enzyme</fullName>
    </alternativeName>
</protein>
<comment type="caution">
    <text evidence="4">The sequence shown here is derived from an EMBL/GenBank/DDBJ whole genome shotgun (WGS) entry which is preliminary data.</text>
</comment>
<dbReference type="GO" id="GO:0050528">
    <property type="term" value="F:acyloxyacyl hydrolase activity"/>
    <property type="evidence" value="ECO:0007669"/>
    <property type="project" value="UniProtKB-EC"/>
</dbReference>
<dbReference type="Pfam" id="PF09411">
    <property type="entry name" value="PagL"/>
    <property type="match status" value="1"/>
</dbReference>